<evidence type="ECO:0000313" key="13">
    <source>
        <dbReference type="Proteomes" id="UP000253987"/>
    </source>
</evidence>
<gene>
    <name evidence="12" type="ORF">DIT71_14735</name>
</gene>
<reference evidence="12 13" key="2">
    <citation type="submission" date="2018-06" db="EMBL/GenBank/DDBJ databases">
        <title>Marinobactersediminissp. nov, a moderately halophilic bacterium isolated from marine solar saltern.</title>
        <authorList>
            <person name="Zhang Y."/>
        </authorList>
    </citation>
    <scope>NUCLEOTIDE SEQUENCE [LARGE SCALE GENOMIC DNA]</scope>
    <source>
        <strain evidence="12 13">F01</strain>
    </source>
</reference>
<evidence type="ECO:0000256" key="8">
    <source>
        <dbReference type="ARBA" id="ARBA00023316"/>
    </source>
</evidence>
<evidence type="ECO:0000256" key="1">
    <source>
        <dbReference type="ARBA" id="ARBA00001561"/>
    </source>
</evidence>
<dbReference type="CDD" id="cd02696">
    <property type="entry name" value="MurNAc-LAA"/>
    <property type="match status" value="1"/>
</dbReference>
<dbReference type="InterPro" id="IPR021731">
    <property type="entry name" value="AMIN_dom"/>
</dbReference>
<evidence type="ECO:0000256" key="6">
    <source>
        <dbReference type="ARBA" id="ARBA00022764"/>
    </source>
</evidence>
<keyword evidence="6" id="KW-0574">Periplasm</keyword>
<evidence type="ECO:0000256" key="5">
    <source>
        <dbReference type="ARBA" id="ARBA00022729"/>
    </source>
</evidence>
<evidence type="ECO:0000256" key="9">
    <source>
        <dbReference type="ARBA" id="ARBA00074581"/>
    </source>
</evidence>
<dbReference type="GO" id="GO:0008745">
    <property type="term" value="F:N-acetylmuramoyl-L-alanine amidase activity"/>
    <property type="evidence" value="ECO:0007669"/>
    <property type="project" value="UniProtKB-EC"/>
</dbReference>
<dbReference type="PROSITE" id="PS51782">
    <property type="entry name" value="LYSM"/>
    <property type="match status" value="1"/>
</dbReference>
<dbReference type="CDD" id="cd00118">
    <property type="entry name" value="LysM"/>
    <property type="match status" value="1"/>
</dbReference>
<dbReference type="Gene3D" id="3.10.350.10">
    <property type="entry name" value="LysM domain"/>
    <property type="match status" value="1"/>
</dbReference>
<feature type="domain" description="LysM" evidence="11">
    <location>
        <begin position="406"/>
        <end position="449"/>
    </location>
</feature>
<protein>
    <recommendedName>
        <fullName evidence="9">N-acetylmuramoyl-L-alanine amidase AmiC</fullName>
        <ecNumber evidence="4">3.5.1.28</ecNumber>
    </recommendedName>
</protein>
<evidence type="ECO:0000256" key="2">
    <source>
        <dbReference type="ARBA" id="ARBA00004418"/>
    </source>
</evidence>
<keyword evidence="8" id="KW-0961">Cell wall biogenesis/degradation</keyword>
<evidence type="ECO:0000259" key="11">
    <source>
        <dbReference type="PROSITE" id="PS51782"/>
    </source>
</evidence>
<dbReference type="Gene3D" id="3.40.630.40">
    <property type="entry name" value="Zn-dependent exopeptidases"/>
    <property type="match status" value="1"/>
</dbReference>
<dbReference type="PANTHER" id="PTHR30404:SF0">
    <property type="entry name" value="N-ACETYLMURAMOYL-L-ALANINE AMIDASE AMIC"/>
    <property type="match status" value="1"/>
</dbReference>
<dbReference type="EMBL" id="QFWX01000006">
    <property type="protein sequence ID" value="PXX89761.1"/>
    <property type="molecule type" value="Genomic_DNA"/>
</dbReference>
<dbReference type="Pfam" id="PF01476">
    <property type="entry name" value="LysM"/>
    <property type="match status" value="1"/>
</dbReference>
<dbReference type="Pfam" id="PF11741">
    <property type="entry name" value="AMIN"/>
    <property type="match status" value="1"/>
</dbReference>
<sequence length="452" mass="49126">MMIIKTFSRWFVVAGLLSVMAPLAAMAGVTVDSARIWPAPDHTRLVLDIGGKIDHKVFALSGPSRLVIDLENASLKTDFEKLDLSGSPVRRIRSAPRNGNDLRVVLDLKSDIKPRSFQLAPNQQYGHRLVVDLIDEDGLKARKSFEPTVSQNSNGKRDIIVVVDAGHGGEDPGAIGPRGTLEKDVVLKMARTLAELIDAKPGYTAKLTRTGDYYIDLRSRTLLARKHSADLFVSVHADAFRTPQPSGASVFALSQRGATSETARWLAKSENRSDLIGGAGGVSLDGRDEMLAGVLLDLSMTASINSSLGVGSSILGRLGNVAKLHKKGVEQAAFAVLKSPDIPSILVEAGFISNPKEEQNLSSSWYRDKLSRAVFEGIDDYFQKTPPPGTLLAWQKQNSQRADSVSQYRIRRGDTLSGLAKENQISVTELMRYNGLNDDRVMVGQTIRIPAS</sequence>
<dbReference type="SMART" id="SM00646">
    <property type="entry name" value="Ami_3"/>
    <property type="match status" value="1"/>
</dbReference>
<dbReference type="PANTHER" id="PTHR30404">
    <property type="entry name" value="N-ACETYLMURAMOYL-L-ALANINE AMIDASE"/>
    <property type="match status" value="1"/>
</dbReference>
<evidence type="ECO:0000313" key="12">
    <source>
        <dbReference type="EMBL" id="PXX89761.1"/>
    </source>
</evidence>
<feature type="chain" id="PRO_5016049907" description="N-acetylmuramoyl-L-alanine amidase AmiC" evidence="10">
    <location>
        <begin position="28"/>
        <end position="452"/>
    </location>
</feature>
<accession>A0A2V3ZIF7</accession>
<name>A0A2V3ZIF7_9GAMM</name>
<comment type="subcellular location">
    <subcellularLocation>
        <location evidence="2">Periplasm</location>
    </subcellularLocation>
</comment>
<dbReference type="GO" id="GO:0071555">
    <property type="term" value="P:cell wall organization"/>
    <property type="evidence" value="ECO:0007669"/>
    <property type="project" value="UniProtKB-KW"/>
</dbReference>
<comment type="similarity">
    <text evidence="3">Belongs to the N-acetylmuramoyl-L-alanine amidase 3 family.</text>
</comment>
<dbReference type="SMART" id="SM00257">
    <property type="entry name" value="LysM"/>
    <property type="match status" value="1"/>
</dbReference>
<dbReference type="GO" id="GO:0030288">
    <property type="term" value="C:outer membrane-bounded periplasmic space"/>
    <property type="evidence" value="ECO:0007669"/>
    <property type="project" value="TreeGrafter"/>
</dbReference>
<reference evidence="13" key="1">
    <citation type="submission" date="2018-05" db="EMBL/GenBank/DDBJ databases">
        <authorList>
            <person name="Lu D."/>
        </authorList>
    </citation>
    <scope>NUCLEOTIDE SEQUENCE [LARGE SCALE GENOMIC DNA]</scope>
    <source>
        <strain evidence="13">F01</strain>
    </source>
</reference>
<feature type="signal peptide" evidence="10">
    <location>
        <begin position="1"/>
        <end position="27"/>
    </location>
</feature>
<dbReference type="InterPro" id="IPR036779">
    <property type="entry name" value="LysM_dom_sf"/>
</dbReference>
<comment type="caution">
    <text evidence="12">The sequence shown here is derived from an EMBL/GenBank/DDBJ whole genome shotgun (WGS) entry which is preliminary data.</text>
</comment>
<dbReference type="Proteomes" id="UP000253987">
    <property type="component" value="Unassembled WGS sequence"/>
</dbReference>
<dbReference type="AlphaFoldDB" id="A0A2V3ZIF7"/>
<keyword evidence="13" id="KW-1185">Reference proteome</keyword>
<organism evidence="12 13">
    <name type="scientific">Marinobacter vulgaris</name>
    <dbReference type="NCBI Taxonomy" id="1928331"/>
    <lineage>
        <taxon>Bacteria</taxon>
        <taxon>Pseudomonadati</taxon>
        <taxon>Pseudomonadota</taxon>
        <taxon>Gammaproteobacteria</taxon>
        <taxon>Pseudomonadales</taxon>
        <taxon>Marinobacteraceae</taxon>
        <taxon>Marinobacter</taxon>
    </lineage>
</organism>
<dbReference type="OrthoDB" id="9806267at2"/>
<dbReference type="FunFam" id="3.40.630.40:FF:000001">
    <property type="entry name" value="N-acetylmuramoyl-L-alanine amidase"/>
    <property type="match status" value="1"/>
</dbReference>
<dbReference type="Gene3D" id="2.60.40.3500">
    <property type="match status" value="1"/>
</dbReference>
<keyword evidence="7" id="KW-0378">Hydrolase</keyword>
<dbReference type="InterPro" id="IPR002508">
    <property type="entry name" value="MurNAc-LAA_cat"/>
</dbReference>
<keyword evidence="5 10" id="KW-0732">Signal</keyword>
<evidence type="ECO:0000256" key="3">
    <source>
        <dbReference type="ARBA" id="ARBA00010860"/>
    </source>
</evidence>
<dbReference type="SUPFAM" id="SSF54106">
    <property type="entry name" value="LysM domain"/>
    <property type="match status" value="1"/>
</dbReference>
<evidence type="ECO:0000256" key="10">
    <source>
        <dbReference type="SAM" id="SignalP"/>
    </source>
</evidence>
<comment type="catalytic activity">
    <reaction evidence="1">
        <text>Hydrolyzes the link between N-acetylmuramoyl residues and L-amino acid residues in certain cell-wall glycopeptides.</text>
        <dbReference type="EC" id="3.5.1.28"/>
    </reaction>
</comment>
<dbReference type="InterPro" id="IPR018392">
    <property type="entry name" value="LysM"/>
</dbReference>
<proteinExistence type="inferred from homology"/>
<evidence type="ECO:0000256" key="4">
    <source>
        <dbReference type="ARBA" id="ARBA00011901"/>
    </source>
</evidence>
<dbReference type="EC" id="3.5.1.28" evidence="4"/>
<dbReference type="InterPro" id="IPR050695">
    <property type="entry name" value="N-acetylmuramoyl_amidase_3"/>
</dbReference>
<dbReference type="GO" id="GO:0009253">
    <property type="term" value="P:peptidoglycan catabolic process"/>
    <property type="evidence" value="ECO:0007669"/>
    <property type="project" value="InterPro"/>
</dbReference>
<dbReference type="Pfam" id="PF01520">
    <property type="entry name" value="Amidase_3"/>
    <property type="match status" value="1"/>
</dbReference>
<evidence type="ECO:0000256" key="7">
    <source>
        <dbReference type="ARBA" id="ARBA00022801"/>
    </source>
</evidence>
<dbReference type="SUPFAM" id="SSF53187">
    <property type="entry name" value="Zn-dependent exopeptidases"/>
    <property type="match status" value="1"/>
</dbReference>